<reference evidence="2" key="1">
    <citation type="submission" date="2022-08" db="EMBL/GenBank/DDBJ databases">
        <authorList>
            <person name="Somphong A."/>
            <person name="Phongsopitanun W."/>
        </authorList>
    </citation>
    <scope>NUCLEOTIDE SEQUENCE</scope>
    <source>
        <strain evidence="2">LP05-1</strain>
    </source>
</reference>
<name>A0ABT2CM37_9ACTN</name>
<gene>
    <name evidence="2" type="ORF">NX801_22205</name>
</gene>
<feature type="region of interest" description="Disordered" evidence="1">
    <location>
        <begin position="1"/>
        <end position="28"/>
    </location>
</feature>
<dbReference type="Proteomes" id="UP001431313">
    <property type="component" value="Unassembled WGS sequence"/>
</dbReference>
<evidence type="ECO:0000313" key="3">
    <source>
        <dbReference type="Proteomes" id="UP001431313"/>
    </source>
</evidence>
<feature type="compositionally biased region" description="Pro residues" evidence="1">
    <location>
        <begin position="118"/>
        <end position="127"/>
    </location>
</feature>
<dbReference type="EMBL" id="JANUGQ010000021">
    <property type="protein sequence ID" value="MCS0638316.1"/>
    <property type="molecule type" value="Genomic_DNA"/>
</dbReference>
<keyword evidence="3" id="KW-1185">Reference proteome</keyword>
<organism evidence="2 3">
    <name type="scientific">Streptomyces pyxinae</name>
    <dbReference type="NCBI Taxonomy" id="2970734"/>
    <lineage>
        <taxon>Bacteria</taxon>
        <taxon>Bacillati</taxon>
        <taxon>Actinomycetota</taxon>
        <taxon>Actinomycetes</taxon>
        <taxon>Kitasatosporales</taxon>
        <taxon>Streptomycetaceae</taxon>
        <taxon>Streptomyces</taxon>
    </lineage>
</organism>
<accession>A0ABT2CM37</accession>
<comment type="caution">
    <text evidence="2">The sequence shown here is derived from an EMBL/GenBank/DDBJ whole genome shotgun (WGS) entry which is preliminary data.</text>
</comment>
<evidence type="ECO:0000256" key="1">
    <source>
        <dbReference type="SAM" id="MobiDB-lite"/>
    </source>
</evidence>
<protein>
    <submittedName>
        <fullName evidence="2">Uncharacterized protein</fullName>
    </submittedName>
</protein>
<proteinExistence type="predicted"/>
<feature type="region of interest" description="Disordered" evidence="1">
    <location>
        <begin position="84"/>
        <end position="127"/>
    </location>
</feature>
<evidence type="ECO:0000313" key="2">
    <source>
        <dbReference type="EMBL" id="MCS0638316.1"/>
    </source>
</evidence>
<sequence length="127" mass="13687">MHPYEPARQSYQQIPAMRPAQESSPGVSATPIYDALYSEYLRSFRTLPGDRSGEEDMGFKAFSTGSGTSGTGLTYGGMRAGAYATQTIPSPPQAHPHSGYPGQWQPVAVRPHAGHFPALPPAPRRET</sequence>